<dbReference type="Proteomes" id="UP000189674">
    <property type="component" value="Chromosome"/>
</dbReference>
<dbReference type="AlphaFoldDB" id="A0A1U9NQ71"/>
<dbReference type="KEGG" id="alus:STSP2_03284"/>
<name>A0A1U9NQ71_9BACT</name>
<organism evidence="1 2">
    <name type="scientific">Anaerohalosphaera lusitana</name>
    <dbReference type="NCBI Taxonomy" id="1936003"/>
    <lineage>
        <taxon>Bacteria</taxon>
        <taxon>Pseudomonadati</taxon>
        <taxon>Planctomycetota</taxon>
        <taxon>Phycisphaerae</taxon>
        <taxon>Sedimentisphaerales</taxon>
        <taxon>Anaerohalosphaeraceae</taxon>
        <taxon>Anaerohalosphaera</taxon>
    </lineage>
</organism>
<protein>
    <submittedName>
        <fullName evidence="1">Uncharacterized protein</fullName>
    </submittedName>
</protein>
<accession>A0A1U9NQ71</accession>
<dbReference type="RefSeq" id="WP_169853284.1">
    <property type="nucleotide sequence ID" value="NZ_CP019791.1"/>
</dbReference>
<evidence type="ECO:0000313" key="2">
    <source>
        <dbReference type="Proteomes" id="UP000189674"/>
    </source>
</evidence>
<proteinExistence type="predicted"/>
<keyword evidence="2" id="KW-1185">Reference proteome</keyword>
<dbReference type="EMBL" id="CP019791">
    <property type="protein sequence ID" value="AQT70082.1"/>
    <property type="molecule type" value="Genomic_DNA"/>
</dbReference>
<reference evidence="2" key="1">
    <citation type="submission" date="2017-02" db="EMBL/GenBank/DDBJ databases">
        <title>Comparative genomics and description of representatives of a novel lineage of planctomycetes thriving in anoxic sediments.</title>
        <authorList>
            <person name="Spring S."/>
            <person name="Bunk B."/>
            <person name="Sproer C."/>
        </authorList>
    </citation>
    <scope>NUCLEOTIDE SEQUENCE [LARGE SCALE GENOMIC DNA]</scope>
    <source>
        <strain evidence="2">ST-NAGAB-D1</strain>
    </source>
</reference>
<evidence type="ECO:0000313" key="1">
    <source>
        <dbReference type="EMBL" id="AQT70082.1"/>
    </source>
</evidence>
<gene>
    <name evidence="1" type="ORF">STSP2_03284</name>
</gene>
<sequence>MPTKRSDWRTEPMPDEHAVIPYSQRFTPAEHDKLKQGYMPRQQEDKWFIYLKDDTICFHRSWTGFCMYKVELTRQEDGSYTVSQAVVNRCRDQYTETDDAKDVQILATLVNSFLLHKGLPSPGETDALKGWSMFGRAITGDDEQLTE</sequence>